<evidence type="ECO:0000256" key="8">
    <source>
        <dbReference type="RuleBase" id="RU363108"/>
    </source>
</evidence>
<dbReference type="OrthoDB" id="6478931at2759"/>
<keyword evidence="3 8" id="KW-0812">Transmembrane</keyword>
<dbReference type="InterPro" id="IPR013604">
    <property type="entry name" value="7TM_chemorcpt"/>
</dbReference>
<dbReference type="GeneID" id="113202639"/>
<evidence type="ECO:0000256" key="4">
    <source>
        <dbReference type="ARBA" id="ARBA00022989"/>
    </source>
</evidence>
<dbReference type="RefSeq" id="XP_026272762.2">
    <property type="nucleotide sequence ID" value="XM_026416977.2"/>
</dbReference>
<dbReference type="KEGG" id="foc:113202639"/>
<protein>
    <recommendedName>
        <fullName evidence="8">Gustatory receptor</fullName>
    </recommendedName>
</protein>
<dbReference type="PANTHER" id="PTHR21143">
    <property type="entry name" value="INVERTEBRATE GUSTATORY RECEPTOR"/>
    <property type="match status" value="1"/>
</dbReference>
<dbReference type="AlphaFoldDB" id="A0A6J1RV93"/>
<keyword evidence="4 8" id="KW-1133">Transmembrane helix</keyword>
<comment type="caution">
    <text evidence="8">Lacks conserved residue(s) required for the propagation of feature annotation.</text>
</comment>
<evidence type="ECO:0000256" key="9">
    <source>
        <dbReference type="SAM" id="MobiDB-lite"/>
    </source>
</evidence>
<dbReference type="PANTHER" id="PTHR21143:SF133">
    <property type="entry name" value="GUSTATORY AND PHEROMONE RECEPTOR 32A-RELATED"/>
    <property type="match status" value="1"/>
</dbReference>
<evidence type="ECO:0000256" key="3">
    <source>
        <dbReference type="ARBA" id="ARBA00022692"/>
    </source>
</evidence>
<dbReference type="GO" id="GO:0008049">
    <property type="term" value="P:male courtship behavior"/>
    <property type="evidence" value="ECO:0007669"/>
    <property type="project" value="TreeGrafter"/>
</dbReference>
<organism evidence="10 11">
    <name type="scientific">Frankliniella occidentalis</name>
    <name type="common">Western flower thrips</name>
    <name type="synonym">Euthrips occidentalis</name>
    <dbReference type="NCBI Taxonomy" id="133901"/>
    <lineage>
        <taxon>Eukaryota</taxon>
        <taxon>Metazoa</taxon>
        <taxon>Ecdysozoa</taxon>
        <taxon>Arthropoda</taxon>
        <taxon>Hexapoda</taxon>
        <taxon>Insecta</taxon>
        <taxon>Pterygota</taxon>
        <taxon>Neoptera</taxon>
        <taxon>Paraneoptera</taxon>
        <taxon>Thysanoptera</taxon>
        <taxon>Terebrantia</taxon>
        <taxon>Thripoidea</taxon>
        <taxon>Thripidae</taxon>
        <taxon>Frankliniella</taxon>
    </lineage>
</organism>
<name>A0A6J1RV93_FRAOC</name>
<dbReference type="GO" id="GO:0007165">
    <property type="term" value="P:signal transduction"/>
    <property type="evidence" value="ECO:0007669"/>
    <property type="project" value="UniProtKB-KW"/>
</dbReference>
<dbReference type="Proteomes" id="UP000504606">
    <property type="component" value="Unplaced"/>
</dbReference>
<comment type="similarity">
    <text evidence="8">Belongs to the insect chemoreceptor superfamily. Gustatory receptor (GR) family.</text>
</comment>
<evidence type="ECO:0000256" key="6">
    <source>
        <dbReference type="ARBA" id="ARBA00023170"/>
    </source>
</evidence>
<keyword evidence="10" id="KW-1185">Reference proteome</keyword>
<dbReference type="GO" id="GO:0050909">
    <property type="term" value="P:sensory perception of taste"/>
    <property type="evidence" value="ECO:0007669"/>
    <property type="project" value="InterPro"/>
</dbReference>
<evidence type="ECO:0000256" key="1">
    <source>
        <dbReference type="ARBA" id="ARBA00004651"/>
    </source>
</evidence>
<sequence length="419" mass="47207">MMTGKNAPISWFIPLHKITKPSFRSKKLVKQVAANRKTILSKFVETKLNRTSLYHNAVSHLDVLVVMLSGNVAVLRALLYRRHFRLSVEEVTMVDRLLRARPPPVPLSRVLWLASFLTLSALHLAYVSFVGGALHALSHVPNQFNYQLIYTMEALFAEETDSIFRRFRTLNARLESTCLGAASRYPLDLHPGMIPVGETSRKLPAPTHALRRGAPTDKSSTRARTKSFYSGVPEFDGVPIHQLEDAHALLCSSALNLTRRYGPVLLIDVLNLLLHFVTTAYFFFSMIVVDAKLHQNVAHRITMYVYVTLQGLWMLAHVSRLVLLVQPCSNVKEEANETGALVGTFLNMLHPCCHLRKQLELFSMQLMHQRVGFSPCGLFELDLKLLLSLLGAVTTYLVVLFQIRVPSTNVDINTLNRTV</sequence>
<feature type="transmembrane region" description="Helical" evidence="8">
    <location>
        <begin position="110"/>
        <end position="137"/>
    </location>
</feature>
<dbReference type="GO" id="GO:0030425">
    <property type="term" value="C:dendrite"/>
    <property type="evidence" value="ECO:0007669"/>
    <property type="project" value="TreeGrafter"/>
</dbReference>
<feature type="transmembrane region" description="Helical" evidence="8">
    <location>
        <begin position="301"/>
        <end position="323"/>
    </location>
</feature>
<gene>
    <name evidence="11" type="primary">LOC113202639</name>
</gene>
<comment type="subcellular location">
    <subcellularLocation>
        <location evidence="1 8">Cell membrane</location>
        <topology evidence="1 8">Multi-pass membrane protein</topology>
    </subcellularLocation>
</comment>
<accession>A0A6J1RV93</accession>
<dbReference type="Pfam" id="PF08395">
    <property type="entry name" value="7tm_7"/>
    <property type="match status" value="1"/>
</dbReference>
<feature type="region of interest" description="Disordered" evidence="9">
    <location>
        <begin position="205"/>
        <end position="224"/>
    </location>
</feature>
<dbReference type="GO" id="GO:0030424">
    <property type="term" value="C:axon"/>
    <property type="evidence" value="ECO:0007669"/>
    <property type="project" value="TreeGrafter"/>
</dbReference>
<comment type="function">
    <text evidence="8">Gustatory receptor which mediates acceptance or avoidance behavior, depending on its substrates.</text>
</comment>
<dbReference type="GO" id="GO:0007635">
    <property type="term" value="P:chemosensory behavior"/>
    <property type="evidence" value="ECO:0007669"/>
    <property type="project" value="TreeGrafter"/>
</dbReference>
<evidence type="ECO:0000256" key="5">
    <source>
        <dbReference type="ARBA" id="ARBA00023136"/>
    </source>
</evidence>
<reference evidence="11" key="1">
    <citation type="submission" date="2025-08" db="UniProtKB">
        <authorList>
            <consortium name="RefSeq"/>
        </authorList>
    </citation>
    <scope>IDENTIFICATION</scope>
    <source>
        <tissue evidence="11">Whole organism</tissue>
    </source>
</reference>
<keyword evidence="6 8" id="KW-0675">Receptor</keyword>
<evidence type="ECO:0000313" key="11">
    <source>
        <dbReference type="RefSeq" id="XP_026272762.2"/>
    </source>
</evidence>
<evidence type="ECO:0000313" key="10">
    <source>
        <dbReference type="Proteomes" id="UP000504606"/>
    </source>
</evidence>
<keyword evidence="2 8" id="KW-1003">Cell membrane</keyword>
<evidence type="ECO:0000256" key="2">
    <source>
        <dbReference type="ARBA" id="ARBA00022475"/>
    </source>
</evidence>
<feature type="transmembrane region" description="Helical" evidence="8">
    <location>
        <begin position="385"/>
        <end position="403"/>
    </location>
</feature>
<proteinExistence type="inferred from homology"/>
<evidence type="ECO:0000256" key="7">
    <source>
        <dbReference type="ARBA" id="ARBA00023224"/>
    </source>
</evidence>
<feature type="transmembrane region" description="Helical" evidence="8">
    <location>
        <begin position="265"/>
        <end position="289"/>
    </location>
</feature>
<feature type="transmembrane region" description="Helical" evidence="8">
    <location>
        <begin position="57"/>
        <end position="79"/>
    </location>
</feature>
<dbReference type="GO" id="GO:0043025">
    <property type="term" value="C:neuronal cell body"/>
    <property type="evidence" value="ECO:0007669"/>
    <property type="project" value="TreeGrafter"/>
</dbReference>
<dbReference type="GO" id="GO:0005886">
    <property type="term" value="C:plasma membrane"/>
    <property type="evidence" value="ECO:0007669"/>
    <property type="project" value="UniProtKB-SubCell"/>
</dbReference>
<keyword evidence="5 8" id="KW-0472">Membrane</keyword>
<keyword evidence="7 8" id="KW-0807">Transducer</keyword>